<keyword evidence="3" id="KW-1185">Reference proteome</keyword>
<keyword evidence="2" id="KW-0614">Plasmid</keyword>
<accession>A0ABY4PKB6</accession>
<sequence length="81" mass="9585">MKVKTDKKSLKENLVIPKMNLRKARLANEFTIESFADYIGVDRRQYELKEKGVYPFKDYEMIVLSSVLNKSVQSLFFDKNF</sequence>
<evidence type="ECO:0000259" key="1">
    <source>
        <dbReference type="PROSITE" id="PS50943"/>
    </source>
</evidence>
<reference evidence="2 3" key="1">
    <citation type="journal article" date="2022" name="Int. J. Syst. Evol. Microbiol.">
        <title>Apilactobacillus apisilvae sp. nov., Nicolia spurrieriana gen. nov. sp. nov., Bombilactobacillus folatiphilus sp. nov. and Bombilactobacillus thymidiniphilus sp. nov., four new lactic acid bacterial isolates from stingless bees Tetragonula carbonaria and Austroplebeia australis.</title>
        <authorList>
            <person name="Oliphant S.A."/>
            <person name="Watson-Haigh N.S."/>
            <person name="Sumby K.M."/>
            <person name="Gardner J."/>
            <person name="Groom S."/>
            <person name="Jiranek V."/>
        </authorList>
    </citation>
    <scope>NUCLEOTIDE SEQUENCE [LARGE SCALE GENOMIC DNA]</scope>
    <source>
        <strain evidence="2 3">SG5_A10</strain>
    </source>
</reference>
<dbReference type="InterPro" id="IPR010982">
    <property type="entry name" value="Lambda_DNA-bd_dom_sf"/>
</dbReference>
<dbReference type="Gene3D" id="1.10.260.40">
    <property type="entry name" value="lambda repressor-like DNA-binding domains"/>
    <property type="match status" value="1"/>
</dbReference>
<dbReference type="Proteomes" id="UP000831859">
    <property type="component" value="Plasmid p2unnamed"/>
</dbReference>
<dbReference type="RefSeq" id="WP_249511802.1">
    <property type="nucleotide sequence ID" value="NZ_CP093364.1"/>
</dbReference>
<gene>
    <name evidence="2" type="ORF">MOO46_07820</name>
</gene>
<evidence type="ECO:0000313" key="2">
    <source>
        <dbReference type="EMBL" id="UQS85839.1"/>
    </source>
</evidence>
<protein>
    <submittedName>
        <fullName evidence="2">XRE family transcriptional regulator</fullName>
    </submittedName>
</protein>
<dbReference type="PROSITE" id="PS50943">
    <property type="entry name" value="HTH_CROC1"/>
    <property type="match status" value="1"/>
</dbReference>
<evidence type="ECO:0000313" key="3">
    <source>
        <dbReference type="Proteomes" id="UP000831859"/>
    </source>
</evidence>
<feature type="domain" description="HTH cro/C1-type" evidence="1">
    <location>
        <begin position="21"/>
        <end position="75"/>
    </location>
</feature>
<organism evidence="2 3">
    <name type="scientific">Apilactobacillus apisilvae</name>
    <dbReference type="NCBI Taxonomy" id="2923364"/>
    <lineage>
        <taxon>Bacteria</taxon>
        <taxon>Bacillati</taxon>
        <taxon>Bacillota</taxon>
        <taxon>Bacilli</taxon>
        <taxon>Lactobacillales</taxon>
        <taxon>Lactobacillaceae</taxon>
        <taxon>Apilactobacillus</taxon>
    </lineage>
</organism>
<name>A0ABY4PKB6_9LACO</name>
<dbReference type="EMBL" id="CP093364">
    <property type="protein sequence ID" value="UQS85839.1"/>
    <property type="molecule type" value="Genomic_DNA"/>
</dbReference>
<proteinExistence type="predicted"/>
<dbReference type="InterPro" id="IPR001387">
    <property type="entry name" value="Cro/C1-type_HTH"/>
</dbReference>
<geneLocation type="plasmid" evidence="2 3">
    <name>p2unnamed</name>
</geneLocation>
<dbReference type="SUPFAM" id="SSF47413">
    <property type="entry name" value="lambda repressor-like DNA-binding domains"/>
    <property type="match status" value="1"/>
</dbReference>